<keyword evidence="1" id="KW-1133">Transmembrane helix</keyword>
<accession>A0AAV6Z8Q7</accession>
<keyword evidence="1" id="KW-0472">Membrane</keyword>
<dbReference type="AlphaFoldDB" id="A0AAV6Z8Q7"/>
<evidence type="ECO:0000313" key="2">
    <source>
        <dbReference type="EMBL" id="KAG8545934.1"/>
    </source>
</evidence>
<comment type="caution">
    <text evidence="2">The sequence shown here is derived from an EMBL/GenBank/DDBJ whole genome shotgun (WGS) entry which is preliminary data.</text>
</comment>
<keyword evidence="3" id="KW-1185">Reference proteome</keyword>
<proteinExistence type="predicted"/>
<name>A0AAV6Z8Q7_ENGPU</name>
<dbReference type="EMBL" id="WNYA01001357">
    <property type="protein sequence ID" value="KAG8545934.1"/>
    <property type="molecule type" value="Genomic_DNA"/>
</dbReference>
<keyword evidence="1" id="KW-0812">Transmembrane</keyword>
<gene>
    <name evidence="2" type="ORF">GDO81_020101</name>
</gene>
<evidence type="ECO:0000256" key="1">
    <source>
        <dbReference type="SAM" id="Phobius"/>
    </source>
</evidence>
<evidence type="ECO:0000313" key="3">
    <source>
        <dbReference type="Proteomes" id="UP000824782"/>
    </source>
</evidence>
<dbReference type="Proteomes" id="UP000824782">
    <property type="component" value="Unassembled WGS sequence"/>
</dbReference>
<protein>
    <submittedName>
        <fullName evidence="2">Uncharacterized protein</fullName>
    </submittedName>
</protein>
<feature type="transmembrane region" description="Helical" evidence="1">
    <location>
        <begin position="57"/>
        <end position="78"/>
    </location>
</feature>
<reference evidence="2" key="1">
    <citation type="thesis" date="2020" institute="ProQuest LLC" country="789 East Eisenhower Parkway, Ann Arbor, MI, USA">
        <title>Comparative Genomics and Chromosome Evolution.</title>
        <authorList>
            <person name="Mudd A.B."/>
        </authorList>
    </citation>
    <scope>NUCLEOTIDE SEQUENCE</scope>
    <source>
        <strain evidence="2">237g6f4</strain>
        <tissue evidence="2">Blood</tissue>
    </source>
</reference>
<organism evidence="2 3">
    <name type="scientific">Engystomops pustulosus</name>
    <name type="common">Tungara frog</name>
    <name type="synonym">Physalaemus pustulosus</name>
    <dbReference type="NCBI Taxonomy" id="76066"/>
    <lineage>
        <taxon>Eukaryota</taxon>
        <taxon>Metazoa</taxon>
        <taxon>Chordata</taxon>
        <taxon>Craniata</taxon>
        <taxon>Vertebrata</taxon>
        <taxon>Euteleostomi</taxon>
        <taxon>Amphibia</taxon>
        <taxon>Batrachia</taxon>
        <taxon>Anura</taxon>
        <taxon>Neobatrachia</taxon>
        <taxon>Hyloidea</taxon>
        <taxon>Leptodactylidae</taxon>
        <taxon>Leiuperinae</taxon>
        <taxon>Engystomops</taxon>
    </lineage>
</organism>
<sequence>MATIHGNIRQCAPAARVTAPPSGLTIVSDETTVIGSYEGKFHTFYLISLLNRLQVQIFSFCFLVTCPLGLFAVGFSSVGLEVSAPSVSAVSMPYVPLWSC</sequence>